<dbReference type="Proteomes" id="UP001163828">
    <property type="component" value="Unassembled WGS sequence"/>
</dbReference>
<feature type="non-terminal residue" evidence="1">
    <location>
        <position position="1"/>
    </location>
</feature>
<dbReference type="InterPro" id="IPR043502">
    <property type="entry name" value="DNA/RNA_pol_sf"/>
</dbReference>
<protein>
    <submittedName>
        <fullName evidence="1">Uncharacterized protein</fullName>
    </submittedName>
</protein>
<gene>
    <name evidence="1" type="ORF">F5050DRAFT_1546052</name>
</gene>
<organism evidence="1 2">
    <name type="scientific">Lentinula boryana</name>
    <dbReference type="NCBI Taxonomy" id="40481"/>
    <lineage>
        <taxon>Eukaryota</taxon>
        <taxon>Fungi</taxon>
        <taxon>Dikarya</taxon>
        <taxon>Basidiomycota</taxon>
        <taxon>Agaricomycotina</taxon>
        <taxon>Agaricomycetes</taxon>
        <taxon>Agaricomycetidae</taxon>
        <taxon>Agaricales</taxon>
        <taxon>Marasmiineae</taxon>
        <taxon>Omphalotaceae</taxon>
        <taxon>Lentinula</taxon>
    </lineage>
</organism>
<dbReference type="SUPFAM" id="SSF56672">
    <property type="entry name" value="DNA/RNA polymerases"/>
    <property type="match status" value="1"/>
</dbReference>
<proteinExistence type="predicted"/>
<name>A0ABQ8PYJ9_9AGAR</name>
<sequence length="124" mass="13986">VTFTLQLEIPEFTISYLDDVNVKGPASRYELLDGEYECIPENDGIQRFIWEHLQNVNRILTRMTYAGGTFSGLKAVIAASEAVVMGHLCSYEGRKIDHLRLDKIINWGPLLRLTDVRAFLGTVG</sequence>
<evidence type="ECO:0000313" key="1">
    <source>
        <dbReference type="EMBL" id="KAJ3991324.1"/>
    </source>
</evidence>
<comment type="caution">
    <text evidence="1">The sequence shown here is derived from an EMBL/GenBank/DDBJ whole genome shotgun (WGS) entry which is preliminary data.</text>
</comment>
<dbReference type="EMBL" id="MU791072">
    <property type="protein sequence ID" value="KAJ3991324.1"/>
    <property type="molecule type" value="Genomic_DNA"/>
</dbReference>
<feature type="non-terminal residue" evidence="1">
    <location>
        <position position="124"/>
    </location>
</feature>
<evidence type="ECO:0000313" key="2">
    <source>
        <dbReference type="Proteomes" id="UP001163828"/>
    </source>
</evidence>
<reference evidence="1" key="1">
    <citation type="submission" date="2022-08" db="EMBL/GenBank/DDBJ databases">
        <authorList>
            <consortium name="DOE Joint Genome Institute"/>
            <person name="Min B."/>
            <person name="Riley R."/>
            <person name="Sierra-Patev S."/>
            <person name="Naranjo-Ortiz M."/>
            <person name="Looney B."/>
            <person name="Konkel Z."/>
            <person name="Slot J.C."/>
            <person name="Sakamoto Y."/>
            <person name="Steenwyk J.L."/>
            <person name="Rokas A."/>
            <person name="Carro J."/>
            <person name="Camarero S."/>
            <person name="Ferreira P."/>
            <person name="Molpeceres G."/>
            <person name="Ruiz-Duenas F.J."/>
            <person name="Serrano A."/>
            <person name="Henrissat B."/>
            <person name="Drula E."/>
            <person name="Hughes K.W."/>
            <person name="Mata J.L."/>
            <person name="Ishikawa N.K."/>
            <person name="Vargas-Isla R."/>
            <person name="Ushijima S."/>
            <person name="Smith C.A."/>
            <person name="Ahrendt S."/>
            <person name="Andreopoulos W."/>
            <person name="He G."/>
            <person name="Labutti K."/>
            <person name="Lipzen A."/>
            <person name="Ng V."/>
            <person name="Sandor L."/>
            <person name="Barry K."/>
            <person name="Martinez A.T."/>
            <person name="Xiao Y."/>
            <person name="Gibbons J.G."/>
            <person name="Terashima K."/>
            <person name="Hibbett D.S."/>
            <person name="Grigoriev I.V."/>
        </authorList>
    </citation>
    <scope>NUCLEOTIDE SEQUENCE</scope>
    <source>
        <strain evidence="1">TFB10827</strain>
    </source>
</reference>
<keyword evidence="2" id="KW-1185">Reference proteome</keyword>
<accession>A0ABQ8PYJ9</accession>